<dbReference type="InterPro" id="IPR019920">
    <property type="entry name" value="F420-binding_dom_put"/>
</dbReference>
<dbReference type="PANTHER" id="PTHR35176:SF1">
    <property type="entry name" value="F420H(2)-DEPENDENT BILIVERDIN REDUCTASE"/>
    <property type="match status" value="1"/>
</dbReference>
<keyword evidence="1" id="KW-0560">Oxidoreductase</keyword>
<dbReference type="Proteomes" id="UP000291591">
    <property type="component" value="Unassembled WGS sequence"/>
</dbReference>
<dbReference type="AlphaFoldDB" id="A0A4Q7URC8"/>
<dbReference type="NCBIfam" id="TIGR03618">
    <property type="entry name" value="Rv1155_F420"/>
    <property type="match status" value="1"/>
</dbReference>
<sequence length="135" mass="15270">MTTRRLSDGVSDEWRQFWTERHLCTLVTLRRDGTPHVVPVGATVDVEQEIARVICRDLSQKARNVSAAGEKGLRVAVSQVEGGRWSTLEGRAVVRAEPDVVRDAEERYARRYRVPKENPHRVVLEIAVDRVLGLS</sequence>
<dbReference type="InterPro" id="IPR012349">
    <property type="entry name" value="Split_barrel_FMN-bd"/>
</dbReference>
<dbReference type="Pfam" id="PF01243">
    <property type="entry name" value="PNPOx_N"/>
    <property type="match status" value="1"/>
</dbReference>
<dbReference type="RefSeq" id="WP_130288992.1">
    <property type="nucleotide sequence ID" value="NZ_SHKL01000001.1"/>
</dbReference>
<dbReference type="GO" id="GO:0016627">
    <property type="term" value="F:oxidoreductase activity, acting on the CH-CH group of donors"/>
    <property type="evidence" value="ECO:0007669"/>
    <property type="project" value="TreeGrafter"/>
</dbReference>
<feature type="domain" description="Pyridoxamine 5'-phosphate oxidase N-terminal" evidence="2">
    <location>
        <begin position="11"/>
        <end position="132"/>
    </location>
</feature>
<organism evidence="3 4">
    <name type="scientific">Pseudonocardia sediminis</name>
    <dbReference type="NCBI Taxonomy" id="1397368"/>
    <lineage>
        <taxon>Bacteria</taxon>
        <taxon>Bacillati</taxon>
        <taxon>Actinomycetota</taxon>
        <taxon>Actinomycetes</taxon>
        <taxon>Pseudonocardiales</taxon>
        <taxon>Pseudonocardiaceae</taxon>
        <taxon>Pseudonocardia</taxon>
    </lineage>
</organism>
<dbReference type="GO" id="GO:0070967">
    <property type="term" value="F:coenzyme F420 binding"/>
    <property type="evidence" value="ECO:0007669"/>
    <property type="project" value="TreeGrafter"/>
</dbReference>
<proteinExistence type="predicted"/>
<name>A0A4Q7URC8_PSEST</name>
<evidence type="ECO:0000259" key="2">
    <source>
        <dbReference type="Pfam" id="PF01243"/>
    </source>
</evidence>
<evidence type="ECO:0000313" key="3">
    <source>
        <dbReference type="EMBL" id="RZT84387.1"/>
    </source>
</evidence>
<reference evidence="3 4" key="1">
    <citation type="submission" date="2019-02" db="EMBL/GenBank/DDBJ databases">
        <title>Sequencing the genomes of 1000 actinobacteria strains.</title>
        <authorList>
            <person name="Klenk H.-P."/>
        </authorList>
    </citation>
    <scope>NUCLEOTIDE SEQUENCE [LARGE SCALE GENOMIC DNA]</scope>
    <source>
        <strain evidence="3 4">DSM 45779</strain>
    </source>
</reference>
<dbReference type="SUPFAM" id="SSF50475">
    <property type="entry name" value="FMN-binding split barrel"/>
    <property type="match status" value="1"/>
</dbReference>
<protein>
    <submittedName>
        <fullName evidence="3">PPOX class probable F420-dependent enzyme</fullName>
    </submittedName>
</protein>
<gene>
    <name evidence="3" type="ORF">EV383_1227</name>
</gene>
<evidence type="ECO:0000256" key="1">
    <source>
        <dbReference type="ARBA" id="ARBA00023002"/>
    </source>
</evidence>
<dbReference type="InterPro" id="IPR011576">
    <property type="entry name" value="Pyridox_Oxase_N"/>
</dbReference>
<accession>A0A4Q7URC8</accession>
<keyword evidence="4" id="KW-1185">Reference proteome</keyword>
<dbReference type="PANTHER" id="PTHR35176">
    <property type="entry name" value="HEME OXYGENASE HI_0854-RELATED"/>
    <property type="match status" value="1"/>
</dbReference>
<dbReference type="InterPro" id="IPR052019">
    <property type="entry name" value="F420H2_bilvrd_red/Heme_oxyg"/>
</dbReference>
<dbReference type="Gene3D" id="2.30.110.10">
    <property type="entry name" value="Electron Transport, Fmn-binding Protein, Chain A"/>
    <property type="match status" value="1"/>
</dbReference>
<dbReference type="GO" id="GO:0005829">
    <property type="term" value="C:cytosol"/>
    <property type="evidence" value="ECO:0007669"/>
    <property type="project" value="TreeGrafter"/>
</dbReference>
<dbReference type="EMBL" id="SHKL01000001">
    <property type="protein sequence ID" value="RZT84387.1"/>
    <property type="molecule type" value="Genomic_DNA"/>
</dbReference>
<comment type="caution">
    <text evidence="3">The sequence shown here is derived from an EMBL/GenBank/DDBJ whole genome shotgun (WGS) entry which is preliminary data.</text>
</comment>
<evidence type="ECO:0000313" key="4">
    <source>
        <dbReference type="Proteomes" id="UP000291591"/>
    </source>
</evidence>
<dbReference type="OrthoDB" id="4551790at2"/>